<proteinExistence type="predicted"/>
<keyword evidence="3" id="KW-0548">Nucleotidyltransferase</keyword>
<keyword evidence="4" id="KW-1185">Reference proteome</keyword>
<dbReference type="Proteomes" id="UP000320888">
    <property type="component" value="Unassembled WGS sequence"/>
</dbReference>
<feature type="domain" description="ACT" evidence="2">
    <location>
        <begin position="15"/>
        <end position="84"/>
    </location>
</feature>
<dbReference type="PANTHER" id="PTHR47320">
    <property type="entry name" value="BIFUNCTIONAL URIDYLYLTRANSFERASE/URIDYLYL-REMOVING ENZYME"/>
    <property type="match status" value="1"/>
</dbReference>
<dbReference type="AlphaFoldDB" id="A0A553ZCD3"/>
<name>A0A553ZCD3_9ACTN</name>
<comment type="caution">
    <text evidence="3">The sequence shown here is derived from an EMBL/GenBank/DDBJ whole genome shotgun (WGS) entry which is preliminary data.</text>
</comment>
<dbReference type="PROSITE" id="PS51671">
    <property type="entry name" value="ACT"/>
    <property type="match status" value="1"/>
</dbReference>
<dbReference type="Pfam" id="PF01842">
    <property type="entry name" value="ACT"/>
    <property type="match status" value="1"/>
</dbReference>
<feature type="non-terminal residue" evidence="3">
    <location>
        <position position="1"/>
    </location>
</feature>
<dbReference type="InterPro" id="IPR002912">
    <property type="entry name" value="ACT_dom"/>
</dbReference>
<dbReference type="SUPFAM" id="SSF55021">
    <property type="entry name" value="ACT-like"/>
    <property type="match status" value="1"/>
</dbReference>
<evidence type="ECO:0000259" key="2">
    <source>
        <dbReference type="PROSITE" id="PS51671"/>
    </source>
</evidence>
<gene>
    <name evidence="3" type="ORF">FNZ23_16160</name>
</gene>
<dbReference type="InterPro" id="IPR045865">
    <property type="entry name" value="ACT-like_dom_sf"/>
</dbReference>
<keyword evidence="3" id="KW-0808">Transferase</keyword>
<keyword evidence="1" id="KW-0378">Hydrolase</keyword>
<reference evidence="3 4" key="1">
    <citation type="submission" date="2019-07" db="EMBL/GenBank/DDBJ databases">
        <title>Draft genome for Streptomyces benahoarensis MZ03-48.</title>
        <authorList>
            <person name="Gonzalez-Pimentel J.L."/>
        </authorList>
    </citation>
    <scope>NUCLEOTIDE SEQUENCE [LARGE SCALE GENOMIC DNA]</scope>
    <source>
        <strain evidence="3 4">MZ03-48</strain>
    </source>
</reference>
<dbReference type="PANTHER" id="PTHR47320:SF1">
    <property type="entry name" value="BIFUNCTIONAL URIDYLYLTRANSFERASE_URIDYLYL-REMOVING ENZYME"/>
    <property type="match status" value="1"/>
</dbReference>
<dbReference type="GO" id="GO:0008773">
    <property type="term" value="F:[protein-PII] uridylyltransferase activity"/>
    <property type="evidence" value="ECO:0007669"/>
    <property type="project" value="InterPro"/>
</dbReference>
<evidence type="ECO:0000313" key="4">
    <source>
        <dbReference type="Proteomes" id="UP000320888"/>
    </source>
</evidence>
<dbReference type="InterPro" id="IPR010043">
    <property type="entry name" value="UTase/UR"/>
</dbReference>
<organism evidence="3 4">
    <name type="scientific">Streptomyces benahoarensis</name>
    <dbReference type="NCBI Taxonomy" id="2595054"/>
    <lineage>
        <taxon>Bacteria</taxon>
        <taxon>Bacillati</taxon>
        <taxon>Actinomycetota</taxon>
        <taxon>Actinomycetes</taxon>
        <taxon>Kitasatosporales</taxon>
        <taxon>Streptomycetaceae</taxon>
        <taxon>Streptomyces</taxon>
    </lineage>
</organism>
<evidence type="ECO:0000313" key="3">
    <source>
        <dbReference type="EMBL" id="TSB39088.1"/>
    </source>
</evidence>
<protein>
    <submittedName>
        <fullName evidence="3">[protein-PII] uridylyltransferase</fullName>
    </submittedName>
</protein>
<dbReference type="GO" id="GO:0016787">
    <property type="term" value="F:hydrolase activity"/>
    <property type="evidence" value="ECO:0007669"/>
    <property type="project" value="UniProtKB-KW"/>
</dbReference>
<evidence type="ECO:0000256" key="1">
    <source>
        <dbReference type="ARBA" id="ARBA00022801"/>
    </source>
</evidence>
<accession>A0A553ZCD3</accession>
<dbReference type="EMBL" id="VKLS01000185">
    <property type="protein sequence ID" value="TSB39088.1"/>
    <property type="molecule type" value="Genomic_DNA"/>
</dbReference>
<dbReference type="RefSeq" id="WP_349628705.1">
    <property type="nucleotide sequence ID" value="NZ_VKLS01000185.1"/>
</dbReference>
<sequence>PTVTVAPGTSRTATVIDVRARDSHGLLHRVCRALESTGATVRGARVSTLGASAVDAFYLTDGAGTPLTGERARAAARAVRRALE</sequence>